<protein>
    <recommendedName>
        <fullName evidence="6">Peptidase C1A papain C-terminal domain-containing protein</fullName>
    </recommendedName>
</protein>
<dbReference type="WBParaSite" id="mrna-Wban_03026">
    <property type="protein sequence ID" value="mrna-Wban_03026"/>
    <property type="gene ID" value="Wban_03026"/>
</dbReference>
<keyword evidence="5" id="KW-0472">Membrane</keyword>
<dbReference type="GO" id="GO:0006508">
    <property type="term" value="P:proteolysis"/>
    <property type="evidence" value="ECO:0007669"/>
    <property type="project" value="UniProtKB-KW"/>
</dbReference>
<reference evidence="7" key="2">
    <citation type="journal article" date="2016" name="Mol. Ecol.">
        <title>Population genomics of the filarial nematode parasite Wuchereria bancrofti from mosquitoes.</title>
        <authorList>
            <person name="Small S.T."/>
            <person name="Reimer L.J."/>
            <person name="Tisch D.J."/>
            <person name="King C.L."/>
            <person name="Christensen B.M."/>
            <person name="Siba P.M."/>
            <person name="Kazura J.W."/>
            <person name="Serre D."/>
            <person name="Zimmerman P.A."/>
        </authorList>
    </citation>
    <scope>NUCLEOTIDE SEQUENCE</scope>
    <source>
        <strain evidence="7">pt0022</strain>
    </source>
</reference>
<evidence type="ECO:0000256" key="1">
    <source>
        <dbReference type="ARBA" id="ARBA00008455"/>
    </source>
</evidence>
<evidence type="ECO:0000256" key="4">
    <source>
        <dbReference type="ARBA" id="ARBA00022807"/>
    </source>
</evidence>
<evidence type="ECO:0000256" key="3">
    <source>
        <dbReference type="ARBA" id="ARBA00022801"/>
    </source>
</evidence>
<dbReference type="SUPFAM" id="SSF54001">
    <property type="entry name" value="Cysteine proteinases"/>
    <property type="match status" value="1"/>
</dbReference>
<dbReference type="Proteomes" id="UP000093561">
    <property type="component" value="Unassembled WGS sequence"/>
</dbReference>
<dbReference type="InterPro" id="IPR000169">
    <property type="entry name" value="Pept_cys_AS"/>
</dbReference>
<dbReference type="AlphaFoldDB" id="A0AAF5PMS6"/>
<evidence type="ECO:0000256" key="5">
    <source>
        <dbReference type="SAM" id="Phobius"/>
    </source>
</evidence>
<feature type="transmembrane region" description="Helical" evidence="5">
    <location>
        <begin position="67"/>
        <end position="86"/>
    </location>
</feature>
<dbReference type="PANTHER" id="PTHR12411">
    <property type="entry name" value="CYSTEINE PROTEASE FAMILY C1-RELATED"/>
    <property type="match status" value="1"/>
</dbReference>
<organism evidence="7 8">
    <name type="scientific">Wuchereria bancrofti</name>
    <dbReference type="NCBI Taxonomy" id="6293"/>
    <lineage>
        <taxon>Eukaryota</taxon>
        <taxon>Metazoa</taxon>
        <taxon>Ecdysozoa</taxon>
        <taxon>Nematoda</taxon>
        <taxon>Chromadorea</taxon>
        <taxon>Rhabditida</taxon>
        <taxon>Spirurina</taxon>
        <taxon>Spiruromorpha</taxon>
        <taxon>Filarioidea</taxon>
        <taxon>Onchocercidae</taxon>
        <taxon>Wuchereria</taxon>
    </lineage>
</organism>
<dbReference type="InterPro" id="IPR013128">
    <property type="entry name" value="Peptidase_C1A"/>
</dbReference>
<evidence type="ECO:0000313" key="7">
    <source>
        <dbReference type="Proteomes" id="UP000093561"/>
    </source>
</evidence>
<keyword evidence="5" id="KW-1133">Transmembrane helix</keyword>
<comment type="similarity">
    <text evidence="1">Belongs to the peptidase C1 family.</text>
</comment>
<proteinExistence type="inferred from homology"/>
<feature type="domain" description="Peptidase C1A papain C-terminal" evidence="6">
    <location>
        <begin position="158"/>
        <end position="432"/>
    </location>
</feature>
<keyword evidence="4" id="KW-0788">Thiol protease</keyword>
<reference evidence="8" key="3">
    <citation type="submission" date="2024-02" db="UniProtKB">
        <authorList>
            <consortium name="WormBaseParasite"/>
        </authorList>
    </citation>
    <scope>IDENTIFICATION</scope>
    <source>
        <strain evidence="8">pt0022</strain>
    </source>
</reference>
<keyword evidence="3" id="KW-0378">Hydrolase</keyword>
<evidence type="ECO:0000313" key="8">
    <source>
        <dbReference type="WBParaSite" id="mrna-Wban_03026"/>
    </source>
</evidence>
<dbReference type="PRINTS" id="PR00705">
    <property type="entry name" value="PAPAIN"/>
</dbReference>
<dbReference type="SMART" id="SM00645">
    <property type="entry name" value="Pept_C1"/>
    <property type="match status" value="1"/>
</dbReference>
<dbReference type="Pfam" id="PF00112">
    <property type="entry name" value="Peptidase_C1"/>
    <property type="match status" value="1"/>
</dbReference>
<evidence type="ECO:0000259" key="6">
    <source>
        <dbReference type="SMART" id="SM00645"/>
    </source>
</evidence>
<dbReference type="PROSITE" id="PS00139">
    <property type="entry name" value="THIOL_PROTEASE_CYS"/>
    <property type="match status" value="1"/>
</dbReference>
<accession>A0AAF5PMS6</accession>
<keyword evidence="2" id="KW-0645">Protease</keyword>
<name>A0AAF5PMS6_WUCBA</name>
<dbReference type="InterPro" id="IPR000668">
    <property type="entry name" value="Peptidase_C1A_C"/>
</dbReference>
<reference evidence="7" key="1">
    <citation type="submission" date="2015-03" db="EMBL/GenBank/DDBJ databases">
        <title>Wuchereria bancrofti Genome Sequencing Papua New Guinea Strain.</title>
        <authorList>
            <person name="Small S.T."/>
            <person name="Serre D."/>
            <person name="Zimmerman P.A."/>
        </authorList>
    </citation>
    <scope>NUCLEOTIDE SEQUENCE [LARGE SCALE GENOMIC DNA]</scope>
    <source>
        <strain evidence="7">pt0022</strain>
    </source>
</reference>
<dbReference type="InterPro" id="IPR038765">
    <property type="entry name" value="Papain-like_cys_pep_sf"/>
</dbReference>
<keyword evidence="5" id="KW-0812">Transmembrane</keyword>
<evidence type="ECO:0000256" key="2">
    <source>
        <dbReference type="ARBA" id="ARBA00022670"/>
    </source>
</evidence>
<sequence length="433" mass="48703">MVISAKDIEETIPIAQETEKFCPAGNSNNVVVSLELSDISPRTVRLTKKCKIIECCKAEKRKAAIPVYIITGIGILLLASIVEWIGHSEEDKRYHLSIVAYVNELNTTWKAIYNRFASRGVSVQEISVLASKNKISQEYLLGDTIEHIKLLKSKKLHLPEQFDARLQWPLCWSVHQVANQGGCGSCWAISAASVMSDRLCIATNYSNQKQISAEDLISCCAECGGVVHHYLCQGSNWALSAFIYWRNHGIVTGGDYGSFEGCKPYATAPNCGSPCSFEYYRKKAAPICQKTCQPLYGLSYEEDLISSQKAYWIRAEKGSNEIMPYVQEIVQETIGNDDPIELIKREIYLYGPILACFTAREDFQHYDSGIYQTINSTISKELYGHCAKLLGWGEEGTFKYWLYMNTWGRNWGDYGFFRVSQSELPEEAIAGLP</sequence>
<dbReference type="Gene3D" id="3.90.70.10">
    <property type="entry name" value="Cysteine proteinases"/>
    <property type="match status" value="1"/>
</dbReference>
<dbReference type="GO" id="GO:0008234">
    <property type="term" value="F:cysteine-type peptidase activity"/>
    <property type="evidence" value="ECO:0007669"/>
    <property type="project" value="UniProtKB-KW"/>
</dbReference>